<evidence type="ECO:0000256" key="4">
    <source>
        <dbReference type="ARBA" id="ARBA00022461"/>
    </source>
</evidence>
<evidence type="ECO:0000256" key="6">
    <source>
        <dbReference type="ARBA" id="ARBA00022989"/>
    </source>
</evidence>
<dbReference type="Proteomes" id="UP000887578">
    <property type="component" value="Unplaced"/>
</dbReference>
<evidence type="ECO:0000256" key="13">
    <source>
        <dbReference type="RuleBase" id="RU000679"/>
    </source>
</evidence>
<evidence type="ECO:0000256" key="9">
    <source>
        <dbReference type="ARBA" id="ARBA00023136"/>
    </source>
</evidence>
<evidence type="ECO:0000256" key="2">
    <source>
        <dbReference type="ARBA" id="ARBA00007193"/>
    </source>
</evidence>
<keyword evidence="6 15" id="KW-1133">Transmembrane helix</keyword>
<organism evidence="16 17">
    <name type="scientific">Panagrolaimus davidi</name>
    <dbReference type="NCBI Taxonomy" id="227884"/>
    <lineage>
        <taxon>Eukaryota</taxon>
        <taxon>Metazoa</taxon>
        <taxon>Ecdysozoa</taxon>
        <taxon>Nematoda</taxon>
        <taxon>Chromadorea</taxon>
        <taxon>Rhabditida</taxon>
        <taxon>Tylenchina</taxon>
        <taxon>Panagrolaimomorpha</taxon>
        <taxon>Panagrolaimoidea</taxon>
        <taxon>Panagrolaimidae</taxon>
        <taxon>Panagrolaimus</taxon>
    </lineage>
</organism>
<keyword evidence="5 13" id="KW-0812">Transmembrane</keyword>
<keyword evidence="3 13" id="KW-0813">Transport</keyword>
<dbReference type="GO" id="GO:0015280">
    <property type="term" value="F:ligand-gated sodium channel activity"/>
    <property type="evidence" value="ECO:0007669"/>
    <property type="project" value="TreeGrafter"/>
</dbReference>
<dbReference type="InterPro" id="IPR001873">
    <property type="entry name" value="ENaC"/>
</dbReference>
<evidence type="ECO:0000256" key="12">
    <source>
        <dbReference type="ARBA" id="ARBA00023303"/>
    </source>
</evidence>
<proteinExistence type="inferred from homology"/>
<sequence length="375" mass="43201">MGDIIQQSCYQHKIIENCNCADPRFPKPKRSNVSWCDGTNSKSFLCYANYLETRGDFDNVSSCYCPPGCTKHTFNHNIATAKWPLKVEPFVTPLCNGYWPNTNIKCYDAYENNGAMIGISHLRLLYRRTIQYAEYWWWDVFEMFMGNLGIFTGITCLAAIEFLQFFIFLLWRPKWISEEAETDDNETDDIEMKEMPRKKDNKIYDSNMIEENSADIPLPFIGHPSAIGLDNFYILYCSPSIESKDATHYSATKTTLDISNELESAEPDQPKSSGFQVMQGSSFVDNELEKYLNSLLFKPQICPFNWRTYHPELPMEMGYNSPYSNNPGPSNDTTQIKFDEENEAVVFVSHASNADIRRRSSIKPRDTSTKSHDNK</sequence>
<name>A0A914Q2U1_9BILA</name>
<keyword evidence="10" id="KW-0325">Glycoprotein</keyword>
<evidence type="ECO:0000313" key="16">
    <source>
        <dbReference type="Proteomes" id="UP000887578"/>
    </source>
</evidence>
<feature type="region of interest" description="Disordered" evidence="14">
    <location>
        <begin position="356"/>
        <end position="375"/>
    </location>
</feature>
<feature type="transmembrane region" description="Helical" evidence="15">
    <location>
        <begin position="148"/>
        <end position="171"/>
    </location>
</feature>
<comment type="subcellular location">
    <subcellularLocation>
        <location evidence="1">Membrane</location>
        <topology evidence="1">Multi-pass membrane protein</topology>
    </subcellularLocation>
</comment>
<keyword evidence="9 15" id="KW-0472">Membrane</keyword>
<keyword evidence="16" id="KW-1185">Reference proteome</keyword>
<evidence type="ECO:0000313" key="17">
    <source>
        <dbReference type="WBParaSite" id="PDA_v2.g25504.t1"/>
    </source>
</evidence>
<dbReference type="Pfam" id="PF00858">
    <property type="entry name" value="ASC"/>
    <property type="match status" value="1"/>
</dbReference>
<evidence type="ECO:0000256" key="11">
    <source>
        <dbReference type="ARBA" id="ARBA00023201"/>
    </source>
</evidence>
<dbReference type="PRINTS" id="PR01078">
    <property type="entry name" value="AMINACHANNEL"/>
</dbReference>
<evidence type="ECO:0000256" key="7">
    <source>
        <dbReference type="ARBA" id="ARBA00023053"/>
    </source>
</evidence>
<dbReference type="WBParaSite" id="PDA_v2.g25504.t1">
    <property type="protein sequence ID" value="PDA_v2.g25504.t1"/>
    <property type="gene ID" value="PDA_v2.g25504"/>
</dbReference>
<protein>
    <submittedName>
        <fullName evidence="17">Uncharacterized protein</fullName>
    </submittedName>
</protein>
<dbReference type="PANTHER" id="PTHR11690:SF248">
    <property type="entry name" value="PICKPOCKET 17, ISOFORM A"/>
    <property type="match status" value="1"/>
</dbReference>
<evidence type="ECO:0000256" key="5">
    <source>
        <dbReference type="ARBA" id="ARBA00022692"/>
    </source>
</evidence>
<evidence type="ECO:0000256" key="15">
    <source>
        <dbReference type="SAM" id="Phobius"/>
    </source>
</evidence>
<accession>A0A914Q2U1</accession>
<reference evidence="17" key="1">
    <citation type="submission" date="2022-11" db="UniProtKB">
        <authorList>
            <consortium name="WormBaseParasite"/>
        </authorList>
    </citation>
    <scope>IDENTIFICATION</scope>
</reference>
<keyword evidence="8 13" id="KW-0406">Ion transport</keyword>
<keyword evidence="4 13" id="KW-0894">Sodium channel</keyword>
<evidence type="ECO:0000256" key="1">
    <source>
        <dbReference type="ARBA" id="ARBA00004141"/>
    </source>
</evidence>
<evidence type="ECO:0000256" key="10">
    <source>
        <dbReference type="ARBA" id="ARBA00023180"/>
    </source>
</evidence>
<keyword evidence="11 13" id="KW-0739">Sodium transport</keyword>
<keyword evidence="7" id="KW-0915">Sodium</keyword>
<evidence type="ECO:0000256" key="8">
    <source>
        <dbReference type="ARBA" id="ARBA00023065"/>
    </source>
</evidence>
<evidence type="ECO:0000256" key="14">
    <source>
        <dbReference type="SAM" id="MobiDB-lite"/>
    </source>
</evidence>
<dbReference type="PANTHER" id="PTHR11690">
    <property type="entry name" value="AMILORIDE-SENSITIVE SODIUM CHANNEL-RELATED"/>
    <property type="match status" value="1"/>
</dbReference>
<evidence type="ECO:0000256" key="3">
    <source>
        <dbReference type="ARBA" id="ARBA00022448"/>
    </source>
</evidence>
<dbReference type="GO" id="GO:0005886">
    <property type="term" value="C:plasma membrane"/>
    <property type="evidence" value="ECO:0007669"/>
    <property type="project" value="TreeGrafter"/>
</dbReference>
<dbReference type="AlphaFoldDB" id="A0A914Q2U1"/>
<comment type="similarity">
    <text evidence="2 13">Belongs to the amiloride-sensitive sodium channel (TC 1.A.6) family.</text>
</comment>
<keyword evidence="12 13" id="KW-0407">Ion channel</keyword>